<dbReference type="HAMAP" id="MF_01260">
    <property type="entry name" value="Carboxylester"/>
    <property type="match status" value="1"/>
</dbReference>
<evidence type="ECO:0000256" key="5">
    <source>
        <dbReference type="HAMAP-Rule" id="MF_01260"/>
    </source>
</evidence>
<protein>
    <recommendedName>
        <fullName evidence="5">Pimeloyl-[acyl-carrier protein] methyl ester esterase</fullName>
        <ecNumber evidence="5">3.1.1.85</ecNumber>
    </recommendedName>
    <alternativeName>
        <fullName evidence="5">Biotin synthesis protein BioH</fullName>
    </alternativeName>
    <alternativeName>
        <fullName evidence="5">Carboxylesterase BioH</fullName>
    </alternativeName>
</protein>
<comment type="similarity">
    <text evidence="5">Belongs to the AB hydrolase superfamily. Carboxylesterase BioH family.</text>
</comment>
<comment type="subcellular location">
    <subcellularLocation>
        <location evidence="5">Cytoplasm</location>
    </subcellularLocation>
</comment>
<proteinExistence type="inferred from homology"/>
<feature type="binding site" evidence="5">
    <location>
        <position position="22"/>
    </location>
    <ligand>
        <name>substrate</name>
    </ligand>
</feature>
<dbReference type="SUPFAM" id="SSF53474">
    <property type="entry name" value="alpha/beta-Hydrolases"/>
    <property type="match status" value="1"/>
</dbReference>
<feature type="active site" description="Nucleophile" evidence="5">
    <location>
        <position position="82"/>
    </location>
</feature>
<feature type="active site" evidence="5">
    <location>
        <position position="235"/>
    </location>
</feature>
<dbReference type="AlphaFoldDB" id="A0A845SPD6"/>
<dbReference type="InterPro" id="IPR029058">
    <property type="entry name" value="AB_hydrolase_fold"/>
</dbReference>
<gene>
    <name evidence="5 7" type="primary">bioH</name>
    <name evidence="7" type="ORF">GRH90_17090</name>
</gene>
<dbReference type="PANTHER" id="PTHR43194">
    <property type="entry name" value="HYDROLASE ALPHA/BETA FOLD FAMILY"/>
    <property type="match status" value="1"/>
</dbReference>
<keyword evidence="2 5" id="KW-0963">Cytoplasm</keyword>
<dbReference type="Pfam" id="PF00561">
    <property type="entry name" value="Abhydrolase_1"/>
    <property type="match status" value="1"/>
</dbReference>
<dbReference type="GO" id="GO:0009102">
    <property type="term" value="P:biotin biosynthetic process"/>
    <property type="evidence" value="ECO:0007669"/>
    <property type="project" value="UniProtKB-UniRule"/>
</dbReference>
<dbReference type="PANTHER" id="PTHR43194:SF5">
    <property type="entry name" value="PIMELOYL-[ACYL-CARRIER PROTEIN] METHYL ESTER ESTERASE"/>
    <property type="match status" value="1"/>
</dbReference>
<evidence type="ECO:0000313" key="7">
    <source>
        <dbReference type="EMBL" id="NDL64451.1"/>
    </source>
</evidence>
<feature type="active site" evidence="5">
    <location>
        <position position="207"/>
    </location>
</feature>
<dbReference type="EC" id="3.1.1.85" evidence="5"/>
<evidence type="ECO:0000256" key="3">
    <source>
        <dbReference type="ARBA" id="ARBA00022756"/>
    </source>
</evidence>
<evidence type="ECO:0000256" key="4">
    <source>
        <dbReference type="ARBA" id="ARBA00022801"/>
    </source>
</evidence>
<dbReference type="UniPathway" id="UPA00078"/>
<dbReference type="InterPro" id="IPR000073">
    <property type="entry name" value="AB_hydrolase_1"/>
</dbReference>
<dbReference type="InterPro" id="IPR010076">
    <property type="entry name" value="BioH"/>
</dbReference>
<feature type="binding site" evidence="5">
    <location>
        <begin position="82"/>
        <end position="83"/>
    </location>
    <ligand>
        <name>substrate</name>
    </ligand>
</feature>
<sequence length="261" mass="28481">MTSLYWRTIGSGSNDLVLLHGWGLNAGVWSCIEARLSPHFRLHLVDLPGYGRSRGYGVLSLPQMAEEVAARAPEHAWWLGWSLGGLVAAQAALARPARVDGLITVASSPRFSAGGDWPGIKPEALAGFGQQLSQDFHRTVERFLALQTLGTETARQDARRLKQVVLEQPLPPVAVLTGGLDILRTADLREPLDAFDRPLLRLYGYLDGLVPRKAAALLDARWPRSRGVVMPKAAHAPFISHPDLFCQYIIDFAGAPNPITV</sequence>
<reference evidence="7 8" key="1">
    <citation type="submission" date="2019-12" db="EMBL/GenBank/DDBJ databases">
        <authorList>
            <person name="Lee S.D."/>
        </authorList>
    </citation>
    <scope>NUCLEOTIDE SEQUENCE [LARGE SCALE GENOMIC DNA]</scope>
    <source>
        <strain evidence="7 8">SAP-6</strain>
    </source>
</reference>
<comment type="function">
    <text evidence="5">The physiological role of BioH is to remove the methyl group introduced by BioC when the pimeloyl moiety is complete. It allows to synthesize pimeloyl-ACP via the fatty acid synthetic pathway through the hydrolysis of the ester bonds of pimeloyl-ACP esters.</text>
</comment>
<feature type="binding site" evidence="5">
    <location>
        <begin position="143"/>
        <end position="147"/>
    </location>
    <ligand>
        <name>substrate</name>
    </ligand>
</feature>
<organism evidence="7 8">
    <name type="scientific">Acerihabitans arboris</name>
    <dbReference type="NCBI Taxonomy" id="2691583"/>
    <lineage>
        <taxon>Bacteria</taxon>
        <taxon>Pseudomonadati</taxon>
        <taxon>Pseudomonadota</taxon>
        <taxon>Gammaproteobacteria</taxon>
        <taxon>Enterobacterales</taxon>
        <taxon>Pectobacteriaceae</taxon>
        <taxon>Acerihabitans</taxon>
    </lineage>
</organism>
<dbReference type="GO" id="GO:0005737">
    <property type="term" value="C:cytoplasm"/>
    <property type="evidence" value="ECO:0007669"/>
    <property type="project" value="UniProtKB-SubCell"/>
</dbReference>
<keyword evidence="1 5" id="KW-0719">Serine esterase</keyword>
<evidence type="ECO:0000313" key="8">
    <source>
        <dbReference type="Proteomes" id="UP000461443"/>
    </source>
</evidence>
<accession>A0A845SPD6</accession>
<dbReference type="InterPro" id="IPR050228">
    <property type="entry name" value="Carboxylesterase_BioH"/>
</dbReference>
<evidence type="ECO:0000259" key="6">
    <source>
        <dbReference type="Pfam" id="PF00561"/>
    </source>
</evidence>
<comment type="catalytic activity">
    <reaction evidence="5">
        <text>6-carboxyhexanoyl-[ACP] methyl ester + H2O = 6-carboxyhexanoyl-[ACP] + methanol + H(+)</text>
        <dbReference type="Rhea" id="RHEA:42700"/>
        <dbReference type="Rhea" id="RHEA-COMP:9955"/>
        <dbReference type="Rhea" id="RHEA-COMP:10186"/>
        <dbReference type="ChEBI" id="CHEBI:15377"/>
        <dbReference type="ChEBI" id="CHEBI:15378"/>
        <dbReference type="ChEBI" id="CHEBI:17790"/>
        <dbReference type="ChEBI" id="CHEBI:78846"/>
        <dbReference type="ChEBI" id="CHEBI:82735"/>
        <dbReference type="EC" id="3.1.1.85"/>
    </reaction>
</comment>
<comment type="pathway">
    <text evidence="5">Cofactor biosynthesis; biotin biosynthesis.</text>
</comment>
<keyword evidence="4 5" id="KW-0378">Hydrolase</keyword>
<comment type="caution">
    <text evidence="7">The sequence shown here is derived from an EMBL/GenBank/DDBJ whole genome shotgun (WGS) entry which is preliminary data.</text>
</comment>
<name>A0A845SPD6_9GAMM</name>
<dbReference type="NCBIfam" id="TIGR01738">
    <property type="entry name" value="bioH"/>
    <property type="match status" value="1"/>
</dbReference>
<dbReference type="RefSeq" id="WP_162367169.1">
    <property type="nucleotide sequence ID" value="NZ_WUBS01000012.1"/>
</dbReference>
<keyword evidence="8" id="KW-1185">Reference proteome</keyword>
<keyword evidence="3 5" id="KW-0093">Biotin biosynthesis</keyword>
<dbReference type="EMBL" id="WUBS01000012">
    <property type="protein sequence ID" value="NDL64451.1"/>
    <property type="molecule type" value="Genomic_DNA"/>
</dbReference>
<comment type="subunit">
    <text evidence="5">Monomer.</text>
</comment>
<dbReference type="GO" id="GO:0090499">
    <property type="term" value="F:pimelyl-[acyl-carrier protein] methyl ester esterase activity"/>
    <property type="evidence" value="ECO:0007669"/>
    <property type="project" value="UniProtKB-EC"/>
</dbReference>
<feature type="domain" description="AB hydrolase-1" evidence="6">
    <location>
        <begin position="16"/>
        <end position="242"/>
    </location>
</feature>
<feature type="binding site" evidence="5">
    <location>
        <position position="235"/>
    </location>
    <ligand>
        <name>substrate</name>
    </ligand>
</feature>
<evidence type="ECO:0000256" key="1">
    <source>
        <dbReference type="ARBA" id="ARBA00022487"/>
    </source>
</evidence>
<reference evidence="7 8" key="2">
    <citation type="submission" date="2020-02" db="EMBL/GenBank/DDBJ databases">
        <title>The new genus of Enterobacteriales.</title>
        <authorList>
            <person name="Kim I.S."/>
        </authorList>
    </citation>
    <scope>NUCLEOTIDE SEQUENCE [LARGE SCALE GENOMIC DNA]</scope>
    <source>
        <strain evidence="7 8">SAP-6</strain>
    </source>
</reference>
<dbReference type="Gene3D" id="3.40.50.1820">
    <property type="entry name" value="alpha/beta hydrolase"/>
    <property type="match status" value="1"/>
</dbReference>
<dbReference type="Proteomes" id="UP000461443">
    <property type="component" value="Unassembled WGS sequence"/>
</dbReference>
<evidence type="ECO:0000256" key="2">
    <source>
        <dbReference type="ARBA" id="ARBA00022490"/>
    </source>
</evidence>